<dbReference type="AlphaFoldDB" id="X1AMY3"/>
<dbReference type="SUPFAM" id="SSF56935">
    <property type="entry name" value="Porins"/>
    <property type="match status" value="1"/>
</dbReference>
<keyword evidence="2" id="KW-0472">Membrane</keyword>
<comment type="subcellular location">
    <subcellularLocation>
        <location evidence="1">Cell outer membrane</location>
    </subcellularLocation>
</comment>
<proteinExistence type="predicted"/>
<sequence>EFSLKSGFTVQSNRYEEVQEFNIKRFFRTPDSYGYLTLDWNPVENWGISSTGNYTGKMLVPYFGTQIPNPEEGELRESDIFFDLGIKVRHNIKLNGITLQIFSGIKNIFNSYQDDFDSGINRDPGYIYGPMNPRTVYFGLRIGNFFK</sequence>
<name>X1AMY3_9ZZZZ</name>
<evidence type="ECO:0000256" key="1">
    <source>
        <dbReference type="ARBA" id="ARBA00004442"/>
    </source>
</evidence>
<comment type="caution">
    <text evidence="4">The sequence shown here is derived from an EMBL/GenBank/DDBJ whole genome shotgun (WGS) entry which is preliminary data.</text>
</comment>
<evidence type="ECO:0000256" key="2">
    <source>
        <dbReference type="ARBA" id="ARBA00023136"/>
    </source>
</evidence>
<gene>
    <name evidence="4" type="ORF">S01H4_28286</name>
</gene>
<evidence type="ECO:0000256" key="3">
    <source>
        <dbReference type="ARBA" id="ARBA00023237"/>
    </source>
</evidence>
<reference evidence="4" key="1">
    <citation type="journal article" date="2014" name="Front. Microbiol.">
        <title>High frequency of phylogenetically diverse reductive dehalogenase-homologous genes in deep subseafloor sedimentary metagenomes.</title>
        <authorList>
            <person name="Kawai M."/>
            <person name="Futagami T."/>
            <person name="Toyoda A."/>
            <person name="Takaki Y."/>
            <person name="Nishi S."/>
            <person name="Hori S."/>
            <person name="Arai W."/>
            <person name="Tsubouchi T."/>
            <person name="Morono Y."/>
            <person name="Uchiyama I."/>
            <person name="Ito T."/>
            <person name="Fujiyama A."/>
            <person name="Inagaki F."/>
            <person name="Takami H."/>
        </authorList>
    </citation>
    <scope>NUCLEOTIDE SEQUENCE</scope>
    <source>
        <strain evidence="4">Expedition CK06-06</strain>
    </source>
</reference>
<organism evidence="4">
    <name type="scientific">marine sediment metagenome</name>
    <dbReference type="NCBI Taxonomy" id="412755"/>
    <lineage>
        <taxon>unclassified sequences</taxon>
        <taxon>metagenomes</taxon>
        <taxon>ecological metagenomes</taxon>
    </lineage>
</organism>
<dbReference type="InterPro" id="IPR036942">
    <property type="entry name" value="Beta-barrel_TonB_sf"/>
</dbReference>
<dbReference type="EMBL" id="BART01014026">
    <property type="protein sequence ID" value="GAG83964.1"/>
    <property type="molecule type" value="Genomic_DNA"/>
</dbReference>
<evidence type="ECO:0000313" key="4">
    <source>
        <dbReference type="EMBL" id="GAG83964.1"/>
    </source>
</evidence>
<evidence type="ECO:0008006" key="5">
    <source>
        <dbReference type="Google" id="ProtNLM"/>
    </source>
</evidence>
<dbReference type="GO" id="GO:0009279">
    <property type="term" value="C:cell outer membrane"/>
    <property type="evidence" value="ECO:0007669"/>
    <property type="project" value="UniProtKB-SubCell"/>
</dbReference>
<accession>X1AMY3</accession>
<feature type="non-terminal residue" evidence="4">
    <location>
        <position position="1"/>
    </location>
</feature>
<dbReference type="Gene3D" id="2.40.170.20">
    <property type="entry name" value="TonB-dependent receptor, beta-barrel domain"/>
    <property type="match status" value="1"/>
</dbReference>
<protein>
    <recommendedName>
        <fullName evidence="5">TonB-dependent receptor-like beta-barrel domain-containing protein</fullName>
    </recommendedName>
</protein>
<keyword evidence="3" id="KW-0998">Cell outer membrane</keyword>